<accession>A0A645EKB0</accession>
<dbReference type="AlphaFoldDB" id="A0A645EKB0"/>
<gene>
    <name evidence="2" type="ORF">SDC9_148923</name>
</gene>
<protein>
    <submittedName>
        <fullName evidence="2">Uncharacterized protein</fullName>
    </submittedName>
</protein>
<organism evidence="2">
    <name type="scientific">bioreactor metagenome</name>
    <dbReference type="NCBI Taxonomy" id="1076179"/>
    <lineage>
        <taxon>unclassified sequences</taxon>
        <taxon>metagenomes</taxon>
        <taxon>ecological metagenomes</taxon>
    </lineage>
</organism>
<dbReference type="EMBL" id="VSSQ01047703">
    <property type="protein sequence ID" value="MPN01712.1"/>
    <property type="molecule type" value="Genomic_DNA"/>
</dbReference>
<evidence type="ECO:0000313" key="2">
    <source>
        <dbReference type="EMBL" id="MPN01712.1"/>
    </source>
</evidence>
<evidence type="ECO:0000256" key="1">
    <source>
        <dbReference type="SAM" id="MobiDB-lite"/>
    </source>
</evidence>
<sequence>MFAGRPEGEAERGKLFPRNGGPRFFRHGRAVPVAQKQFQRSCPGDGEFHFRLHVFSRSGDHRILQAVQRDAGRRNCADRMREHRNAPRRERPRFFGDGAAFLLKIAEQMDRPAAVGAD</sequence>
<proteinExistence type="predicted"/>
<feature type="region of interest" description="Disordered" evidence="1">
    <location>
        <begin position="1"/>
        <end position="21"/>
    </location>
</feature>
<feature type="compositionally biased region" description="Basic and acidic residues" evidence="1">
    <location>
        <begin position="1"/>
        <end position="14"/>
    </location>
</feature>
<comment type="caution">
    <text evidence="2">The sequence shown here is derived from an EMBL/GenBank/DDBJ whole genome shotgun (WGS) entry which is preliminary data.</text>
</comment>
<name>A0A645EKB0_9ZZZZ</name>
<reference evidence="2" key="1">
    <citation type="submission" date="2019-08" db="EMBL/GenBank/DDBJ databases">
        <authorList>
            <person name="Kucharzyk K."/>
            <person name="Murdoch R.W."/>
            <person name="Higgins S."/>
            <person name="Loffler F."/>
        </authorList>
    </citation>
    <scope>NUCLEOTIDE SEQUENCE</scope>
</reference>